<dbReference type="Pfam" id="PF07727">
    <property type="entry name" value="RVT_2"/>
    <property type="match status" value="1"/>
</dbReference>
<dbReference type="CDD" id="cd09272">
    <property type="entry name" value="RNase_HI_RT_Ty1"/>
    <property type="match status" value="1"/>
</dbReference>
<feature type="region of interest" description="Disordered" evidence="2">
    <location>
        <begin position="1374"/>
        <end position="1393"/>
    </location>
</feature>
<organism evidence="4 5">
    <name type="scientific">Rhynchospora breviuscula</name>
    <dbReference type="NCBI Taxonomy" id="2022672"/>
    <lineage>
        <taxon>Eukaryota</taxon>
        <taxon>Viridiplantae</taxon>
        <taxon>Streptophyta</taxon>
        <taxon>Embryophyta</taxon>
        <taxon>Tracheophyta</taxon>
        <taxon>Spermatophyta</taxon>
        <taxon>Magnoliopsida</taxon>
        <taxon>Liliopsida</taxon>
        <taxon>Poales</taxon>
        <taxon>Cyperaceae</taxon>
        <taxon>Cyperoideae</taxon>
        <taxon>Rhynchosporeae</taxon>
        <taxon>Rhynchospora</taxon>
    </lineage>
</organism>
<dbReference type="GO" id="GO:0015074">
    <property type="term" value="P:DNA integration"/>
    <property type="evidence" value="ECO:0007669"/>
    <property type="project" value="InterPro"/>
</dbReference>
<dbReference type="InterPro" id="IPR012337">
    <property type="entry name" value="RNaseH-like_sf"/>
</dbReference>
<dbReference type="OrthoDB" id="1737296at2759"/>
<protein>
    <recommendedName>
        <fullName evidence="3">Integrase catalytic domain-containing protein</fullName>
    </recommendedName>
</protein>
<dbReference type="InterPro" id="IPR054722">
    <property type="entry name" value="PolX-like_BBD"/>
</dbReference>
<gene>
    <name evidence="4" type="ORF">LUZ63_007786</name>
</gene>
<feature type="compositionally biased region" description="Low complexity" evidence="2">
    <location>
        <begin position="216"/>
        <end position="234"/>
    </location>
</feature>
<dbReference type="PANTHER" id="PTHR11439:SF455">
    <property type="entry name" value="RLK (RECEPTOR-LIKE PROTEIN KINASE) 8, PUTATIVE-RELATED"/>
    <property type="match status" value="1"/>
</dbReference>
<feature type="compositionally biased region" description="Basic residues" evidence="2">
    <location>
        <begin position="268"/>
        <end position="280"/>
    </location>
</feature>
<evidence type="ECO:0000313" key="5">
    <source>
        <dbReference type="Proteomes" id="UP001151287"/>
    </source>
</evidence>
<reference evidence="4" key="1">
    <citation type="journal article" date="2022" name="Cell">
        <title>Repeat-based holocentromeres influence genome architecture and karyotype evolution.</title>
        <authorList>
            <person name="Hofstatter P.G."/>
            <person name="Thangavel G."/>
            <person name="Lux T."/>
            <person name="Neumann P."/>
            <person name="Vondrak T."/>
            <person name="Novak P."/>
            <person name="Zhang M."/>
            <person name="Costa L."/>
            <person name="Castellani M."/>
            <person name="Scott A."/>
            <person name="Toegelov H."/>
            <person name="Fuchs J."/>
            <person name="Mata-Sucre Y."/>
            <person name="Dias Y."/>
            <person name="Vanzela A.L.L."/>
            <person name="Huettel B."/>
            <person name="Almeida C.C.S."/>
            <person name="Simkova H."/>
            <person name="Souza G."/>
            <person name="Pedrosa-Harand A."/>
            <person name="Macas J."/>
            <person name="Mayer K.F.X."/>
            <person name="Houben A."/>
            <person name="Marques A."/>
        </authorList>
    </citation>
    <scope>NUCLEOTIDE SEQUENCE</scope>
    <source>
        <strain evidence="4">RhyBre1mFocal</strain>
    </source>
</reference>
<feature type="region of interest" description="Disordered" evidence="2">
    <location>
        <begin position="216"/>
        <end position="285"/>
    </location>
</feature>
<dbReference type="InterPro" id="IPR001584">
    <property type="entry name" value="Integrase_cat-core"/>
</dbReference>
<keyword evidence="1" id="KW-0378">Hydrolase</keyword>
<keyword evidence="1" id="KW-0645">Protease</keyword>
<dbReference type="InterPro" id="IPR025724">
    <property type="entry name" value="GAG-pre-integrase_dom"/>
</dbReference>
<dbReference type="GO" id="GO:0003676">
    <property type="term" value="F:nucleic acid binding"/>
    <property type="evidence" value="ECO:0007669"/>
    <property type="project" value="InterPro"/>
</dbReference>
<evidence type="ECO:0000256" key="1">
    <source>
        <dbReference type="ARBA" id="ARBA00022750"/>
    </source>
</evidence>
<dbReference type="Pfam" id="PF13976">
    <property type="entry name" value="gag_pre-integrs"/>
    <property type="match status" value="1"/>
</dbReference>
<dbReference type="InterPro" id="IPR057670">
    <property type="entry name" value="SH3_retrovirus"/>
</dbReference>
<dbReference type="Pfam" id="PF14223">
    <property type="entry name" value="Retrotran_gag_2"/>
    <property type="match status" value="1"/>
</dbReference>
<feature type="region of interest" description="Disordered" evidence="2">
    <location>
        <begin position="794"/>
        <end position="821"/>
    </location>
</feature>
<evidence type="ECO:0000256" key="2">
    <source>
        <dbReference type="SAM" id="MobiDB-lite"/>
    </source>
</evidence>
<comment type="caution">
    <text evidence="4">The sequence shown here is derived from an EMBL/GenBank/DDBJ whole genome shotgun (WGS) entry which is preliminary data.</text>
</comment>
<dbReference type="Proteomes" id="UP001151287">
    <property type="component" value="Unassembled WGS sequence"/>
</dbReference>
<proteinExistence type="predicted"/>
<dbReference type="Gene3D" id="3.30.420.10">
    <property type="entry name" value="Ribonuclease H-like superfamily/Ribonuclease H"/>
    <property type="match status" value="1"/>
</dbReference>
<dbReference type="SUPFAM" id="SSF53098">
    <property type="entry name" value="Ribonuclease H-like"/>
    <property type="match status" value="1"/>
</dbReference>
<dbReference type="Pfam" id="PF25597">
    <property type="entry name" value="SH3_retrovirus"/>
    <property type="match status" value="1"/>
</dbReference>
<dbReference type="InterPro" id="IPR013103">
    <property type="entry name" value="RVT_2"/>
</dbReference>
<feature type="compositionally biased region" description="Low complexity" evidence="2">
    <location>
        <begin position="242"/>
        <end position="266"/>
    </location>
</feature>
<sequence length="1393" mass="156608">MAIIRSEQPIQFSHQIHTVLNQENYLLWKSQVLPVLRGYDLVGFTDGSRSAPARTIISVDAEVVNPEFSKWHQQDQLILAWLFSSISPPILAQVLHAESSEQLWCQLHQIYTSQSLAKVLELKLQLQTLKKGGNTCTQFLQLMQGIADRLRSIGSPVSEQDLVVYTLQGLGSEFDNFVTAFSMRSQATSMAELQSFLLTYEARMQAQLKPITSPSALLTSTSQNSSNTATSSLNETHYTTGPQFRNQYNNRNNQGQYNNYRPPNNGRGRGRFRGRGRGRQFHPNSDTQCQICSFWGHTATECYHRFDIRYVGHTSQQNASTNASPQNAPAAVAQPPHQALVAEPAVNINPTATWFLDSGATTHVTPDINNLSFHQPYKGTDSVHIGNGAGLLITHIGSTTLPTASVPLYLTNVLHVPQITRSLLSVSQLARDNNIIVEFSPGQCFIKDSTTKKILLHGTLHNGLYALQQSHNHQVCQLDTVASTVWHSRLVHCSSSVLSILCKNSSISVKNIGNSFCHDCNKAKAHKLPFSSSQSVTSAPLQLIHTDLWGPSSVVSNNGNRYYVHFIDDYTRFSWYYACASKSDVVRIFDDFKLKVENLLSTSIKTIQCDGGLEFRPLINKYPAITFQISCPHTPQQNGIAERKHRHMVELGLATMYHAHIPLEYWDWIFESTNFVINRLPSQHTVPITPFQKLFNQPPDYNFLKVIGCACYPLLRPYNTNKLQPRSDLCVFMGYSTQHKGYRCLHLPSQRVYISRHVTFNENIFPFTQTVPTNTEPTQVTTSTTLTILPQTEVPVPSDDHSTQADAQQHTPPARPVEPMNTNTHHMLTRQKTKTSKPKRNQVYTATKYPLTPLSDEVEPTCYTTAKQHAHWREAMAAELSALAANATWDLVPLPALTNAVGCKWLFKIKKKSDGSIERYKARLVAKGYTQQEGFDYFETFSHVIKPTTVRTVLSIALSKGWELHQLDVNNAFLHGDLQETVYMEQPPGFADPLKPYYVCKLNKALYGLKQAPRAWFQKLKHFLISHQFKPSQSDHSLFIYMIKDVTIYILVYVDDIIVTGSDKEIIQTLIQALHCNFSIKDLGQLSYFLGIEVTHSITGLHLSQTRYFHSILEKAQMVGVKPCQTPLQAGVQLSKFDGQPLSDPLLYRTIVGMLQYATLTRPDLTFAVNKVSQFFAQPTDSHWQAVKRILRYLKGTIHMGLHFKPSSQLDLQVFCDADWAGCPDDRRSTTGFVVFLGPNVVSWSSKKQSTVSRSSTEAEYRAMAVATAEVMWLNSLLSELGHTVINLPSIWCDNLSATFLAANPIFHARTKHIELDYHFVREQLAAKHLTVHFICSADQVADVLTKSLAKQRFSFLRDKLTVCPNQLSLGGAVNTDEMDDSSSVNNGDNVNR</sequence>
<evidence type="ECO:0000313" key="4">
    <source>
        <dbReference type="EMBL" id="KAJ1699274.1"/>
    </source>
</evidence>
<evidence type="ECO:0000259" key="3">
    <source>
        <dbReference type="PROSITE" id="PS50994"/>
    </source>
</evidence>
<dbReference type="EMBL" id="JAMQYH010000002">
    <property type="protein sequence ID" value="KAJ1699274.1"/>
    <property type="molecule type" value="Genomic_DNA"/>
</dbReference>
<feature type="compositionally biased region" description="Low complexity" evidence="2">
    <location>
        <begin position="1382"/>
        <end position="1393"/>
    </location>
</feature>
<feature type="domain" description="Integrase catalytic" evidence="3">
    <location>
        <begin position="536"/>
        <end position="698"/>
    </location>
</feature>
<dbReference type="PROSITE" id="PS50994">
    <property type="entry name" value="INTEGRASE"/>
    <property type="match status" value="1"/>
</dbReference>
<name>A0A9Q0CTK9_9POAL</name>
<keyword evidence="5" id="KW-1185">Reference proteome</keyword>
<dbReference type="Pfam" id="PF22936">
    <property type="entry name" value="Pol_BBD"/>
    <property type="match status" value="1"/>
</dbReference>
<dbReference type="SUPFAM" id="SSF56672">
    <property type="entry name" value="DNA/RNA polymerases"/>
    <property type="match status" value="1"/>
</dbReference>
<accession>A0A9Q0CTK9</accession>
<dbReference type="InterPro" id="IPR036397">
    <property type="entry name" value="RNaseH_sf"/>
</dbReference>
<keyword evidence="1" id="KW-0064">Aspartyl protease</keyword>
<dbReference type="GO" id="GO:0004190">
    <property type="term" value="F:aspartic-type endopeptidase activity"/>
    <property type="evidence" value="ECO:0007669"/>
    <property type="project" value="UniProtKB-KW"/>
</dbReference>
<dbReference type="PANTHER" id="PTHR11439">
    <property type="entry name" value="GAG-POL-RELATED RETROTRANSPOSON"/>
    <property type="match status" value="1"/>
</dbReference>
<dbReference type="InterPro" id="IPR043502">
    <property type="entry name" value="DNA/RNA_pol_sf"/>
</dbReference>